<dbReference type="KEGG" id="osu:NT6N_39490"/>
<dbReference type="InterPro" id="IPR006675">
    <property type="entry name" value="HDIG_dom"/>
</dbReference>
<dbReference type="CDD" id="cd00077">
    <property type="entry name" value="HDc"/>
    <property type="match status" value="1"/>
</dbReference>
<keyword evidence="2" id="KW-0812">Transmembrane</keyword>
<dbReference type="InterPro" id="IPR003607">
    <property type="entry name" value="HD/PDEase_dom"/>
</dbReference>
<dbReference type="Pfam" id="PF07698">
    <property type="entry name" value="7TM-7TMR_HD"/>
    <property type="match status" value="1"/>
</dbReference>
<name>A0AAT9FSL7_9BACT</name>
<dbReference type="InterPro" id="IPR011621">
    <property type="entry name" value="Metal-dep_PHydrolase_7TM_intra"/>
</dbReference>
<feature type="transmembrane region" description="Helical" evidence="2">
    <location>
        <begin position="105"/>
        <end position="125"/>
    </location>
</feature>
<feature type="compositionally biased region" description="Basic and acidic residues" evidence="1">
    <location>
        <begin position="514"/>
        <end position="530"/>
    </location>
</feature>
<gene>
    <name evidence="5" type="ORF">NT6N_39490</name>
</gene>
<dbReference type="PANTHER" id="PTHR36442:SF1">
    <property type="entry name" value="CYCLIC-DI-AMP PHOSPHODIESTERASE PGPH"/>
    <property type="match status" value="1"/>
</dbReference>
<dbReference type="PANTHER" id="PTHR36442">
    <property type="entry name" value="CYCLIC-DI-AMP PHOSPHODIESTERASE PGPH"/>
    <property type="match status" value="1"/>
</dbReference>
<dbReference type="EMBL" id="AP026866">
    <property type="protein sequence ID" value="BDS08909.1"/>
    <property type="molecule type" value="Genomic_DNA"/>
</dbReference>
<protein>
    <recommendedName>
        <fullName evidence="6">HD/PDEase domain-containing protein</fullName>
    </recommendedName>
</protein>
<feature type="transmembrane region" description="Helical" evidence="2">
    <location>
        <begin position="204"/>
        <end position="223"/>
    </location>
</feature>
<dbReference type="SUPFAM" id="SSF109604">
    <property type="entry name" value="HD-domain/PDEase-like"/>
    <property type="match status" value="1"/>
</dbReference>
<organism evidence="5">
    <name type="scientific">Oceaniferula spumae</name>
    <dbReference type="NCBI Taxonomy" id="2979115"/>
    <lineage>
        <taxon>Bacteria</taxon>
        <taxon>Pseudomonadati</taxon>
        <taxon>Verrucomicrobiota</taxon>
        <taxon>Verrucomicrobiia</taxon>
        <taxon>Verrucomicrobiales</taxon>
        <taxon>Verrucomicrobiaceae</taxon>
        <taxon>Oceaniferula</taxon>
    </lineage>
</organism>
<feature type="transmembrane region" description="Helical" evidence="2">
    <location>
        <begin position="73"/>
        <end position="93"/>
    </location>
</feature>
<reference evidence="5" key="1">
    <citation type="submission" date="2024-07" db="EMBL/GenBank/DDBJ databases">
        <title>Complete genome sequence of Verrucomicrobiaceae bacterium NT6N.</title>
        <authorList>
            <person name="Huang C."/>
            <person name="Takami H."/>
            <person name="Hamasaki K."/>
        </authorList>
    </citation>
    <scope>NUCLEOTIDE SEQUENCE</scope>
    <source>
        <strain evidence="5">NT6N</strain>
    </source>
</reference>
<evidence type="ECO:0008006" key="6">
    <source>
        <dbReference type="Google" id="ProtNLM"/>
    </source>
</evidence>
<evidence type="ECO:0000313" key="5">
    <source>
        <dbReference type="EMBL" id="BDS08909.1"/>
    </source>
</evidence>
<accession>A0AAT9FSL7</accession>
<evidence type="ECO:0000259" key="4">
    <source>
        <dbReference type="Pfam" id="PF07698"/>
    </source>
</evidence>
<feature type="region of interest" description="Disordered" evidence="1">
    <location>
        <begin position="514"/>
        <end position="583"/>
    </location>
</feature>
<feature type="transmembrane region" description="Helical" evidence="2">
    <location>
        <begin position="243"/>
        <end position="264"/>
    </location>
</feature>
<dbReference type="AlphaFoldDB" id="A0AAT9FSL7"/>
<dbReference type="Pfam" id="PF01966">
    <property type="entry name" value="HD"/>
    <property type="match status" value="1"/>
</dbReference>
<evidence type="ECO:0000256" key="1">
    <source>
        <dbReference type="SAM" id="MobiDB-lite"/>
    </source>
</evidence>
<feature type="compositionally biased region" description="Basic and acidic residues" evidence="1">
    <location>
        <begin position="544"/>
        <end position="553"/>
    </location>
</feature>
<feature type="domain" description="HD" evidence="3">
    <location>
        <begin position="297"/>
        <end position="453"/>
    </location>
</feature>
<dbReference type="InterPro" id="IPR052722">
    <property type="entry name" value="PgpH_phosphodiesterase"/>
</dbReference>
<keyword evidence="2" id="KW-0472">Membrane</keyword>
<proteinExistence type="predicted"/>
<dbReference type="InterPro" id="IPR006674">
    <property type="entry name" value="HD_domain"/>
</dbReference>
<evidence type="ECO:0000259" key="3">
    <source>
        <dbReference type="Pfam" id="PF01966"/>
    </source>
</evidence>
<dbReference type="NCBIfam" id="TIGR00277">
    <property type="entry name" value="HDIG"/>
    <property type="match status" value="1"/>
</dbReference>
<feature type="transmembrane region" description="Helical" evidence="2">
    <location>
        <begin position="40"/>
        <end position="61"/>
    </location>
</feature>
<feature type="domain" description="Metal-dependent phosphohydrolase 7TM intracellular" evidence="4">
    <location>
        <begin position="78"/>
        <end position="272"/>
    </location>
</feature>
<keyword evidence="2" id="KW-1133">Transmembrane helix</keyword>
<dbReference type="Gene3D" id="1.10.3210.10">
    <property type="entry name" value="Hypothetical protein af1432"/>
    <property type="match status" value="1"/>
</dbReference>
<feature type="transmembrane region" description="Helical" evidence="2">
    <location>
        <begin position="164"/>
        <end position="192"/>
    </location>
</feature>
<evidence type="ECO:0000256" key="2">
    <source>
        <dbReference type="SAM" id="Phobius"/>
    </source>
</evidence>
<sequence length="583" mass="64103">MGFIDAFKRWRLAQRGMSSGKKRRTSKSGSNVVNSMEHSVWMKLLIYPVFAALACLIISFYTTTDDILFNGNALQRTLIGLVLSGAVIMFYHIRHNVSVGNGRVTLVFGGILVHLALLRVTCYLIHANGWTADYLLLLPPLAFAPMIHSVLLGRHAGFFSSLSVALFGCMLVPISEIFFFLVINMVAGCIAVALTRNVRRRGSLLRAGFYVGASTLLLALAFGKIDLTSMYSGEGLSDELTKVAVALIGGLLTGMVVSGLLPALETLFLVTTDISWLELSDLNHKLLRKLQLEAPGTYHHSMVVASLAESAAEEIGANAAMCRVCSYFHDIGKLKKPEYFIENQGDVNPHDSLTPTMSAIIIISHVKDGVDMAIKHKLNPKIIEVIREHHGDSLVSYFYHKARDMRHAVEKKVKEGLENKEDIPEVDAKNFRYPGPGPSSRESGIISLADCVESASRSLKKPTPQKIQNLVRDLVMARVTSGQLDDSGLTMGEIKTACDSFASTLRSMMHTRIDYPKDEENGNKPKDDNRQTSIPPREPSARQAFEEKRRAAAKEQASQIPKTVVPQKTESKPAADPVSSVNR</sequence>